<proteinExistence type="predicted"/>
<feature type="region of interest" description="Disordered" evidence="1">
    <location>
        <begin position="261"/>
        <end position="283"/>
    </location>
</feature>
<accession>A0AAD9FUY2</accession>
<evidence type="ECO:0000313" key="3">
    <source>
        <dbReference type="Proteomes" id="UP001182556"/>
    </source>
</evidence>
<name>A0AAD9FUY2_PAPLA</name>
<protein>
    <submittedName>
        <fullName evidence="2">Uncharacterized protein</fullName>
    </submittedName>
</protein>
<evidence type="ECO:0000256" key="1">
    <source>
        <dbReference type="SAM" id="MobiDB-lite"/>
    </source>
</evidence>
<dbReference type="AlphaFoldDB" id="A0AAD9FUY2"/>
<keyword evidence="3" id="KW-1185">Reference proteome</keyword>
<organism evidence="2 3">
    <name type="scientific">Papiliotrema laurentii</name>
    <name type="common">Cryptococcus laurentii</name>
    <dbReference type="NCBI Taxonomy" id="5418"/>
    <lineage>
        <taxon>Eukaryota</taxon>
        <taxon>Fungi</taxon>
        <taxon>Dikarya</taxon>
        <taxon>Basidiomycota</taxon>
        <taxon>Agaricomycotina</taxon>
        <taxon>Tremellomycetes</taxon>
        <taxon>Tremellales</taxon>
        <taxon>Rhynchogastremaceae</taxon>
        <taxon>Papiliotrema</taxon>
    </lineage>
</organism>
<gene>
    <name evidence="2" type="ORF">DB88DRAFT_522051</name>
</gene>
<feature type="compositionally biased region" description="Pro residues" evidence="1">
    <location>
        <begin position="269"/>
        <end position="279"/>
    </location>
</feature>
<comment type="caution">
    <text evidence="2">The sequence shown here is derived from an EMBL/GenBank/DDBJ whole genome shotgun (WGS) entry which is preliminary data.</text>
</comment>
<evidence type="ECO:0000313" key="2">
    <source>
        <dbReference type="EMBL" id="KAK1926563.1"/>
    </source>
</evidence>
<sequence>MQTDYISGYSARGTASGCGGRVTLSEATTVERRSGNQVFYTFKTSGSGVEVKCPIPSLAGENWMQAAQRGYTAAHFAEELRSRLHSSPQTENDAKAWMSHYFNSDPYEIPDSFYQPIAEPCASRMGKYLRANRSWAFTGEELYFDHWGRAGESHTIKYRVNTSQPKLSKLVEHESERLKAALRAQLGDEPRRDVSYFDDYWKIVRSLCHTFGSQATYYPHSFPDKDRSRRVISYQEDRERGTSPSADEIHAGLVAYVQSRERRGEQPHNQPPPLPPPPVGMRHLVSGRIPATILSDPAAGWPQLSAPVSSTCPVSAR</sequence>
<dbReference type="Proteomes" id="UP001182556">
    <property type="component" value="Unassembled WGS sequence"/>
</dbReference>
<reference evidence="2" key="1">
    <citation type="submission" date="2023-02" db="EMBL/GenBank/DDBJ databases">
        <title>Identification and recombinant expression of a fungal hydrolase from Papiliotrema laurentii that hydrolyzes apple cutin and clears colloidal polyester polyurethane.</title>
        <authorList>
            <consortium name="DOE Joint Genome Institute"/>
            <person name="Roman V.A."/>
            <person name="Bojanowski C."/>
            <person name="Crable B.R."/>
            <person name="Wagner D.N."/>
            <person name="Hung C.S."/>
            <person name="Nadeau L.J."/>
            <person name="Schratz L."/>
            <person name="Haridas S."/>
            <person name="Pangilinan J."/>
            <person name="Lipzen A."/>
            <person name="Na H."/>
            <person name="Yan M."/>
            <person name="Ng V."/>
            <person name="Grigoriev I.V."/>
            <person name="Spatafora J.W."/>
            <person name="Barlow D."/>
            <person name="Biffinger J."/>
            <person name="Kelley-Loughnane N."/>
            <person name="Varaljay V.A."/>
            <person name="Crookes-Goodson W.J."/>
        </authorList>
    </citation>
    <scope>NUCLEOTIDE SEQUENCE</scope>
    <source>
        <strain evidence="2">5307AH</strain>
    </source>
</reference>
<dbReference type="EMBL" id="JAODAN010000002">
    <property type="protein sequence ID" value="KAK1926563.1"/>
    <property type="molecule type" value="Genomic_DNA"/>
</dbReference>